<name>A0ABU2WFG0_9GAMM</name>
<sequence length="270" mass="30264">MDAINRTAHLVLNRNLIASAVAFFSLLCVCAPTFSAPSLGYHIERIEPHDSTRFTQGLTIVGDRLIESTGGYGLSLLSVRNLNGSAEERLIRLPSNVFGEGVSAAPGGLMQLTWRAGIAWLFNDALELQARYSYEGEGWGLTFDGTRFVMSNGTSRLLFRSTTTFRTESMIEVRDKGRSVSQLNELEFAHGYIFANIWHSDRIAVIDPANGEVRAWLDLARLKQGFRKPAHWDAREHVLNGIAYDQKRDEFWLTGKCWPVLYVIKLDGLP</sequence>
<dbReference type="InterPro" id="IPR011044">
    <property type="entry name" value="Quino_amine_DH_bsu"/>
</dbReference>
<keyword evidence="2" id="KW-1185">Reference proteome</keyword>
<protein>
    <submittedName>
        <fullName evidence="1">Glutaminyl-peptide cyclotransferase</fullName>
    </submittedName>
</protein>
<gene>
    <name evidence="1" type="ORF">RM530_04415</name>
</gene>
<dbReference type="PANTHER" id="PTHR31270">
    <property type="entry name" value="GLUTAMINYL-PEPTIDE CYCLOTRANSFERASE"/>
    <property type="match status" value="1"/>
</dbReference>
<evidence type="ECO:0000313" key="2">
    <source>
        <dbReference type="Proteomes" id="UP001254608"/>
    </source>
</evidence>
<evidence type="ECO:0000313" key="1">
    <source>
        <dbReference type="EMBL" id="MDT0496610.1"/>
    </source>
</evidence>
<dbReference type="SUPFAM" id="SSF50969">
    <property type="entry name" value="YVTN repeat-like/Quinoprotein amine dehydrogenase"/>
    <property type="match status" value="1"/>
</dbReference>
<dbReference type="Proteomes" id="UP001254608">
    <property type="component" value="Unassembled WGS sequence"/>
</dbReference>
<accession>A0ABU2WFG0</accession>
<dbReference type="PANTHER" id="PTHR31270:SF1">
    <property type="entry name" value="GLUTAMINYL-PEPTIDE CYCLOTRANSFERASE"/>
    <property type="match status" value="1"/>
</dbReference>
<dbReference type="EMBL" id="JAVRIC010000004">
    <property type="protein sequence ID" value="MDT0496610.1"/>
    <property type="molecule type" value="Genomic_DNA"/>
</dbReference>
<proteinExistence type="predicted"/>
<organism evidence="1 2">
    <name type="scientific">Banduia mediterranea</name>
    <dbReference type="NCBI Taxonomy" id="3075609"/>
    <lineage>
        <taxon>Bacteria</taxon>
        <taxon>Pseudomonadati</taxon>
        <taxon>Pseudomonadota</taxon>
        <taxon>Gammaproteobacteria</taxon>
        <taxon>Nevskiales</taxon>
        <taxon>Algiphilaceae</taxon>
        <taxon>Banduia</taxon>
    </lineage>
</organism>
<dbReference type="RefSeq" id="WP_311363999.1">
    <property type="nucleotide sequence ID" value="NZ_JAVRIC010000004.1"/>
</dbReference>
<comment type="caution">
    <text evidence="1">The sequence shown here is derived from an EMBL/GenBank/DDBJ whole genome shotgun (WGS) entry which is preliminary data.</text>
</comment>
<dbReference type="Pfam" id="PF05096">
    <property type="entry name" value="Glu_cyclase_2"/>
    <property type="match status" value="1"/>
</dbReference>
<reference evidence="1 2" key="1">
    <citation type="submission" date="2023-09" db="EMBL/GenBank/DDBJ databases">
        <authorList>
            <person name="Rey-Velasco X."/>
        </authorList>
    </citation>
    <scope>NUCLEOTIDE SEQUENCE [LARGE SCALE GENOMIC DNA]</scope>
    <source>
        <strain evidence="1 2">W345</strain>
    </source>
</reference>
<dbReference type="InterPro" id="IPR007788">
    <property type="entry name" value="QCT"/>
</dbReference>